<accession>A0A7J8ET45</accession>
<dbReference type="AlphaFoldDB" id="A0A7J8ET45"/>
<name>A0A7J8ET45_MOLMO</name>
<protein>
    <submittedName>
        <fullName evidence="1">Mediator complex subunit 19</fullName>
    </submittedName>
</protein>
<sequence length="43" mass="4445">MIIAASVPSLRSPLFLVALSILSQGPCWLASASTLARCQSSVV</sequence>
<comment type="caution">
    <text evidence="1">The sequence shown here is derived from an EMBL/GenBank/DDBJ whole genome shotgun (WGS) entry which is preliminary data.</text>
</comment>
<proteinExistence type="predicted"/>
<organism evidence="1 2">
    <name type="scientific">Molossus molossus</name>
    <name type="common">Pallas' mastiff bat</name>
    <name type="synonym">Vespertilio molossus</name>
    <dbReference type="NCBI Taxonomy" id="27622"/>
    <lineage>
        <taxon>Eukaryota</taxon>
        <taxon>Metazoa</taxon>
        <taxon>Chordata</taxon>
        <taxon>Craniata</taxon>
        <taxon>Vertebrata</taxon>
        <taxon>Euteleostomi</taxon>
        <taxon>Mammalia</taxon>
        <taxon>Eutheria</taxon>
        <taxon>Laurasiatheria</taxon>
        <taxon>Chiroptera</taxon>
        <taxon>Yangochiroptera</taxon>
        <taxon>Molossidae</taxon>
        <taxon>Molossus</taxon>
    </lineage>
</organism>
<gene>
    <name evidence="1" type="ORF">HJG59_012075</name>
</gene>
<keyword evidence="2" id="KW-1185">Reference proteome</keyword>
<evidence type="ECO:0000313" key="1">
    <source>
        <dbReference type="EMBL" id="KAF6438212.1"/>
    </source>
</evidence>
<reference evidence="1 2" key="1">
    <citation type="journal article" date="2020" name="Nature">
        <title>Six reference-quality genomes reveal evolution of bat adaptations.</title>
        <authorList>
            <person name="Jebb D."/>
            <person name="Huang Z."/>
            <person name="Pippel M."/>
            <person name="Hughes G.M."/>
            <person name="Lavrichenko K."/>
            <person name="Devanna P."/>
            <person name="Winkler S."/>
            <person name="Jermiin L.S."/>
            <person name="Skirmuntt E.C."/>
            <person name="Katzourakis A."/>
            <person name="Burkitt-Gray L."/>
            <person name="Ray D.A."/>
            <person name="Sullivan K.A.M."/>
            <person name="Roscito J.G."/>
            <person name="Kirilenko B.M."/>
            <person name="Davalos L.M."/>
            <person name="Corthals A.P."/>
            <person name="Power M.L."/>
            <person name="Jones G."/>
            <person name="Ransome R.D."/>
            <person name="Dechmann D.K.N."/>
            <person name="Locatelli A.G."/>
            <person name="Puechmaille S.J."/>
            <person name="Fedrigo O."/>
            <person name="Jarvis E.D."/>
            <person name="Hiller M."/>
            <person name="Vernes S.C."/>
            <person name="Myers E.W."/>
            <person name="Teeling E.C."/>
        </authorList>
    </citation>
    <scope>NUCLEOTIDE SEQUENCE [LARGE SCALE GENOMIC DNA]</scope>
    <source>
        <strain evidence="1">MMolMol1</strain>
        <tissue evidence="1">Muscle</tissue>
    </source>
</reference>
<evidence type="ECO:0000313" key="2">
    <source>
        <dbReference type="Proteomes" id="UP000550707"/>
    </source>
</evidence>
<dbReference type="EMBL" id="JACASF010000013">
    <property type="protein sequence ID" value="KAF6438212.1"/>
    <property type="molecule type" value="Genomic_DNA"/>
</dbReference>
<dbReference type="Proteomes" id="UP000550707">
    <property type="component" value="Unassembled WGS sequence"/>
</dbReference>